<evidence type="ECO:0000313" key="2">
    <source>
        <dbReference type="EMBL" id="CAH9068868.1"/>
    </source>
</evidence>
<gene>
    <name evidence="2" type="ORF">CEURO_LOCUS2985</name>
</gene>
<evidence type="ECO:0000313" key="3">
    <source>
        <dbReference type="Proteomes" id="UP001152484"/>
    </source>
</evidence>
<keyword evidence="3" id="KW-1185">Reference proteome</keyword>
<comment type="caution">
    <text evidence="2">The sequence shown here is derived from an EMBL/GenBank/DDBJ whole genome shotgun (WGS) entry which is preliminary data.</text>
</comment>
<accession>A0A9P0YMQ3</accession>
<organism evidence="2 3">
    <name type="scientific">Cuscuta europaea</name>
    <name type="common">European dodder</name>
    <dbReference type="NCBI Taxonomy" id="41803"/>
    <lineage>
        <taxon>Eukaryota</taxon>
        <taxon>Viridiplantae</taxon>
        <taxon>Streptophyta</taxon>
        <taxon>Embryophyta</taxon>
        <taxon>Tracheophyta</taxon>
        <taxon>Spermatophyta</taxon>
        <taxon>Magnoliopsida</taxon>
        <taxon>eudicotyledons</taxon>
        <taxon>Gunneridae</taxon>
        <taxon>Pentapetalae</taxon>
        <taxon>asterids</taxon>
        <taxon>lamiids</taxon>
        <taxon>Solanales</taxon>
        <taxon>Convolvulaceae</taxon>
        <taxon>Cuscuteae</taxon>
        <taxon>Cuscuta</taxon>
        <taxon>Cuscuta subgen. Cuscuta</taxon>
    </lineage>
</organism>
<protein>
    <recommendedName>
        <fullName evidence="1">Programmed cell death protein 2 C-terminal domain-containing protein</fullName>
    </recommendedName>
</protein>
<dbReference type="GO" id="GO:0005737">
    <property type="term" value="C:cytoplasm"/>
    <property type="evidence" value="ECO:0007669"/>
    <property type="project" value="InterPro"/>
</dbReference>
<dbReference type="EMBL" id="CAMAPE010000005">
    <property type="protein sequence ID" value="CAH9068868.1"/>
    <property type="molecule type" value="Genomic_DNA"/>
</dbReference>
<sequence length="358" mass="40588">MVGVILGMPGPWADDIYEVSDHYTTKIGGLPDWPVSVSMIKSHVLECSLCKSNLCHLAQVYAPISRKGAEIEERIIYIFGCVAPECGITPVSWKALRVQKFVSGEGSNAPDDDTVPLPTSYSTLNNDWKKDLLSFDFAEEEDGENDIDLEELSRAFSQAASLASHSKKKVRDHGHNAKPVALGQKSRVIDEKLPVMPCFYIYAEEEIFPKQNKKTLPFINEQNVDNTNDEVWEEEKYEYDRAPNADRIYLKFKKRLDAYPEQCFRYSYGGKELLASAEQSDPEKCRLCGGSRHYEMQLMPPLLYFLHEATGKKLKQCLDKWNWMTLIVYTCSNNCSSEGSCGKDGWTVAEEAIVVQYE</sequence>
<dbReference type="AlphaFoldDB" id="A0A9P0YMQ3"/>
<dbReference type="InterPro" id="IPR007320">
    <property type="entry name" value="PDCD2_C"/>
</dbReference>
<dbReference type="Pfam" id="PF04194">
    <property type="entry name" value="PDCD2_C"/>
    <property type="match status" value="1"/>
</dbReference>
<name>A0A9P0YMQ3_CUSEU</name>
<dbReference type="Proteomes" id="UP001152484">
    <property type="component" value="Unassembled WGS sequence"/>
</dbReference>
<evidence type="ECO:0000259" key="1">
    <source>
        <dbReference type="Pfam" id="PF04194"/>
    </source>
</evidence>
<dbReference type="PANTHER" id="PTHR47762:SF2">
    <property type="entry name" value="OS04G0640800 PROTEIN"/>
    <property type="match status" value="1"/>
</dbReference>
<reference evidence="2" key="1">
    <citation type="submission" date="2022-07" db="EMBL/GenBank/DDBJ databases">
        <authorList>
            <person name="Macas J."/>
            <person name="Novak P."/>
            <person name="Neumann P."/>
        </authorList>
    </citation>
    <scope>NUCLEOTIDE SEQUENCE</scope>
</reference>
<dbReference type="PANTHER" id="PTHR47762">
    <property type="entry name" value="OSJNBB0079B02.4 PROTEIN"/>
    <property type="match status" value="1"/>
</dbReference>
<dbReference type="OrthoDB" id="366284at2759"/>
<feature type="domain" description="Programmed cell death protein 2 C-terminal" evidence="1">
    <location>
        <begin position="246"/>
        <end position="356"/>
    </location>
</feature>
<proteinExistence type="predicted"/>